<keyword evidence="4 7" id="KW-0808">Transferase</keyword>
<comment type="function">
    <text evidence="7">Catalyzes the formation of 4-diphosphocytidyl-2-C-methyl-D-erythritol from CTP and 2-C-methyl-D-erythritol 4-phosphate (MEP).</text>
</comment>
<keyword evidence="5 7" id="KW-0548">Nucleotidyltransferase</keyword>
<evidence type="ECO:0000256" key="7">
    <source>
        <dbReference type="HAMAP-Rule" id="MF_00108"/>
    </source>
</evidence>
<evidence type="ECO:0000256" key="3">
    <source>
        <dbReference type="ARBA" id="ARBA00009789"/>
    </source>
</evidence>
<gene>
    <name evidence="7 8" type="primary">ispD</name>
    <name evidence="8" type="ORF">ACFODZ_00915</name>
</gene>
<comment type="caution">
    <text evidence="8">The sequence shown here is derived from an EMBL/GenBank/DDBJ whole genome shotgun (WGS) entry which is preliminary data.</text>
</comment>
<keyword evidence="6 7" id="KW-0414">Isoprene biosynthesis</keyword>
<dbReference type="InterPro" id="IPR050088">
    <property type="entry name" value="IspD/TarI_cytidylyltransf_bact"/>
</dbReference>
<feature type="site" description="Positions MEP for the nucleophilic attack" evidence="7">
    <location>
        <position position="223"/>
    </location>
</feature>
<protein>
    <recommendedName>
        <fullName evidence="7">2-C-methyl-D-erythritol 4-phosphate cytidylyltransferase</fullName>
        <ecNumber evidence="7">2.7.7.60</ecNumber>
    </recommendedName>
    <alternativeName>
        <fullName evidence="7">4-diphosphocytidyl-2C-methyl-D-erythritol synthase</fullName>
    </alternativeName>
    <alternativeName>
        <fullName evidence="7">MEP cytidylyltransferase</fullName>
        <shortName evidence="7">MCT</shortName>
    </alternativeName>
</protein>
<dbReference type="InterPro" id="IPR034683">
    <property type="entry name" value="IspD/TarI"/>
</dbReference>
<reference evidence="9" key="1">
    <citation type="journal article" date="2019" name="Int. J. Syst. Evol. Microbiol.">
        <title>The Global Catalogue of Microorganisms (GCM) 10K type strain sequencing project: providing services to taxonomists for standard genome sequencing and annotation.</title>
        <authorList>
            <consortium name="The Broad Institute Genomics Platform"/>
            <consortium name="The Broad Institute Genome Sequencing Center for Infectious Disease"/>
            <person name="Wu L."/>
            <person name="Ma J."/>
        </authorList>
    </citation>
    <scope>NUCLEOTIDE SEQUENCE [LARGE SCALE GENOMIC DNA]</scope>
    <source>
        <strain evidence="9">KCTC 42953</strain>
    </source>
</reference>
<evidence type="ECO:0000256" key="6">
    <source>
        <dbReference type="ARBA" id="ARBA00023229"/>
    </source>
</evidence>
<dbReference type="InterPro" id="IPR001228">
    <property type="entry name" value="IspD"/>
</dbReference>
<feature type="site" description="Positions MEP for the nucleophilic attack" evidence="7">
    <location>
        <position position="169"/>
    </location>
</feature>
<dbReference type="CDD" id="cd02516">
    <property type="entry name" value="CDP-ME_synthetase"/>
    <property type="match status" value="1"/>
</dbReference>
<evidence type="ECO:0000313" key="9">
    <source>
        <dbReference type="Proteomes" id="UP001595533"/>
    </source>
</evidence>
<name>A0ABV7J956_9GAMM</name>
<proteinExistence type="inferred from homology"/>
<evidence type="ECO:0000256" key="2">
    <source>
        <dbReference type="ARBA" id="ARBA00004787"/>
    </source>
</evidence>
<dbReference type="SUPFAM" id="SSF53448">
    <property type="entry name" value="Nucleotide-diphospho-sugar transferases"/>
    <property type="match status" value="1"/>
</dbReference>
<feature type="site" description="Transition state stabilizer" evidence="7">
    <location>
        <position position="38"/>
    </location>
</feature>
<dbReference type="PANTHER" id="PTHR32125">
    <property type="entry name" value="2-C-METHYL-D-ERYTHRITOL 4-PHOSPHATE CYTIDYLYLTRANSFERASE, CHLOROPLASTIC"/>
    <property type="match status" value="1"/>
</dbReference>
<dbReference type="PROSITE" id="PS01295">
    <property type="entry name" value="ISPD"/>
    <property type="match status" value="1"/>
</dbReference>
<dbReference type="EC" id="2.7.7.60" evidence="7"/>
<sequence>MAVEQRQKVFLVIVAAGSGDRFRRSTPGQQTRFSQLPKQYCPIGDHPVLFHTLMAFEDISLDGLTVVLHPQDQHWEQQQAVPIKHHIAVTRGGDQRHDSVRNGILSLGAAANDWVLVHDAARPCVSQQEINDLITTCRQQQQGGLLVRPLTDTIKCSTNGQQVKRTMNREHLYAALTPQMFRCGELIKALTVFEAGTVTDEASAIEAQGQQPLMVKGSRHNIKITEFEDLALAESILRQQGRII</sequence>
<evidence type="ECO:0000256" key="4">
    <source>
        <dbReference type="ARBA" id="ARBA00022679"/>
    </source>
</evidence>
<dbReference type="EMBL" id="JBHRTS010000001">
    <property type="protein sequence ID" value="MFC3192788.1"/>
    <property type="molecule type" value="Genomic_DNA"/>
</dbReference>
<evidence type="ECO:0000256" key="1">
    <source>
        <dbReference type="ARBA" id="ARBA00001282"/>
    </source>
</evidence>
<keyword evidence="9" id="KW-1185">Reference proteome</keyword>
<evidence type="ECO:0000256" key="5">
    <source>
        <dbReference type="ARBA" id="ARBA00022695"/>
    </source>
</evidence>
<dbReference type="Proteomes" id="UP001595533">
    <property type="component" value="Unassembled WGS sequence"/>
</dbReference>
<dbReference type="HAMAP" id="MF_00108">
    <property type="entry name" value="IspD"/>
    <property type="match status" value="1"/>
</dbReference>
<comment type="similarity">
    <text evidence="3 7">Belongs to the IspD/TarI cytidylyltransferase family. IspD subfamily.</text>
</comment>
<dbReference type="RefSeq" id="WP_077409465.1">
    <property type="nucleotide sequence ID" value="NZ_JBHRTS010000001.1"/>
</dbReference>
<evidence type="ECO:0000313" key="8">
    <source>
        <dbReference type="EMBL" id="MFC3192788.1"/>
    </source>
</evidence>
<dbReference type="Gene3D" id="3.90.550.10">
    <property type="entry name" value="Spore Coat Polysaccharide Biosynthesis Protein SpsA, Chain A"/>
    <property type="match status" value="1"/>
</dbReference>
<dbReference type="GO" id="GO:0050518">
    <property type="term" value="F:2-C-methyl-D-erythritol 4-phosphate cytidylyltransferase activity"/>
    <property type="evidence" value="ECO:0007669"/>
    <property type="project" value="UniProtKB-EC"/>
</dbReference>
<dbReference type="Pfam" id="PF01128">
    <property type="entry name" value="IspD"/>
    <property type="match status" value="1"/>
</dbReference>
<dbReference type="PANTHER" id="PTHR32125:SF4">
    <property type="entry name" value="2-C-METHYL-D-ERYTHRITOL 4-PHOSPHATE CYTIDYLYLTRANSFERASE, CHLOROPLASTIC"/>
    <property type="match status" value="1"/>
</dbReference>
<organism evidence="8 9">
    <name type="scientific">Marinicella sediminis</name>
    <dbReference type="NCBI Taxonomy" id="1792834"/>
    <lineage>
        <taxon>Bacteria</taxon>
        <taxon>Pseudomonadati</taxon>
        <taxon>Pseudomonadota</taxon>
        <taxon>Gammaproteobacteria</taxon>
        <taxon>Lysobacterales</taxon>
        <taxon>Marinicellaceae</taxon>
        <taxon>Marinicella</taxon>
    </lineage>
</organism>
<accession>A0ABV7J956</accession>
<dbReference type="InterPro" id="IPR018294">
    <property type="entry name" value="ISPD_synthase_CS"/>
</dbReference>
<dbReference type="InterPro" id="IPR029044">
    <property type="entry name" value="Nucleotide-diphossugar_trans"/>
</dbReference>
<comment type="pathway">
    <text evidence="2 7">Isoprenoid biosynthesis; isopentenyl diphosphate biosynthesis via DXP pathway; isopentenyl diphosphate from 1-deoxy-D-xylulose 5-phosphate: step 2/6.</text>
</comment>
<comment type="catalytic activity">
    <reaction evidence="1 7">
        <text>2-C-methyl-D-erythritol 4-phosphate + CTP + H(+) = 4-CDP-2-C-methyl-D-erythritol + diphosphate</text>
        <dbReference type="Rhea" id="RHEA:13429"/>
        <dbReference type="ChEBI" id="CHEBI:15378"/>
        <dbReference type="ChEBI" id="CHEBI:33019"/>
        <dbReference type="ChEBI" id="CHEBI:37563"/>
        <dbReference type="ChEBI" id="CHEBI:57823"/>
        <dbReference type="ChEBI" id="CHEBI:58262"/>
        <dbReference type="EC" id="2.7.7.60"/>
    </reaction>
</comment>
<dbReference type="NCBIfam" id="TIGR00453">
    <property type="entry name" value="ispD"/>
    <property type="match status" value="1"/>
</dbReference>
<feature type="site" description="Transition state stabilizer" evidence="7">
    <location>
        <position position="21"/>
    </location>
</feature>